<evidence type="ECO:0000256" key="3">
    <source>
        <dbReference type="ARBA" id="ARBA00022750"/>
    </source>
</evidence>
<feature type="region of interest" description="Disordered" evidence="5">
    <location>
        <begin position="432"/>
        <end position="531"/>
    </location>
</feature>
<comment type="similarity">
    <text evidence="1">Belongs to the peptidase A1 family.</text>
</comment>
<evidence type="ECO:0000313" key="8">
    <source>
        <dbReference type="EMBL" id="KAK8067472.1"/>
    </source>
</evidence>
<comment type="caution">
    <text evidence="8">The sequence shown here is derived from an EMBL/GenBank/DDBJ whole genome shotgun (WGS) entry which is preliminary data.</text>
</comment>
<feature type="domain" description="Peptidase A1" evidence="7">
    <location>
        <begin position="114"/>
        <end position="426"/>
    </location>
</feature>
<dbReference type="CDD" id="cd06097">
    <property type="entry name" value="Aspergillopepsin_like"/>
    <property type="match status" value="1"/>
</dbReference>
<dbReference type="Pfam" id="PF00026">
    <property type="entry name" value="Asp"/>
    <property type="match status" value="1"/>
</dbReference>
<keyword evidence="4" id="KW-0378">Hydrolase</keyword>
<feature type="compositionally biased region" description="Polar residues" evidence="5">
    <location>
        <begin position="467"/>
        <end position="512"/>
    </location>
</feature>
<sequence>MHFPTTSILLTAGLAGLAAAAPAPTAPRTKVGTVSINQVRNPHFKHHGKRRGQKVLAKTYLKYGAHMPAGLAKIMTTLHIPFNLDLSIGGLGKRNGTNSHGSAEAVPEKDDIQYLTPVQIGTPPQTLNLDFDSGSSDLWVFSSETPSRQVNGQALYDPSKSSTSKKVDGQTWSISYGDGSASSGIVVTDNVEVAGVSFPSQAVEVAQKVSSSFSADENNDGLLGLAFSKINTVKPTRQTTWFDNVMPNLEKPVWTSDLKNDAPGTYNFGYIDEEAYTGEISYVPVDNSQGFWSFEASGYSIGNVTVPMKFQGIADTGTSLAMLPQEIVTAYYKQVPGASMSYSLGGYVFPCNAKIPDFTYMVGDVSIVVPASFINYAEADEAGKKCFGGIQPDTDIGFSIFGDVALKAAFVVFDVGTQDQPRLGWAKKDFAGTKPADAKQPGEQPAQPQPQSQPQQPQQPSNGTQPAQLQHSSNSTQPAQLQEPSKGTQPAQLQHPSNTTLPAHPQESSNAAGLSDQKSTKKDSCKVKRSN</sequence>
<feature type="compositionally biased region" description="Basic and acidic residues" evidence="5">
    <location>
        <begin position="518"/>
        <end position="531"/>
    </location>
</feature>
<feature type="chain" id="PRO_5045601998" evidence="6">
    <location>
        <begin position="21"/>
        <end position="531"/>
    </location>
</feature>
<keyword evidence="3" id="KW-0064">Aspartyl protease</keyword>
<accession>A0ABR1V8E0</accession>
<dbReference type="PRINTS" id="PR00792">
    <property type="entry name" value="PEPSIN"/>
</dbReference>
<protein>
    <submittedName>
        <fullName evidence="8">Secreted aspartic proteinase</fullName>
    </submittedName>
</protein>
<feature type="signal peptide" evidence="6">
    <location>
        <begin position="1"/>
        <end position="20"/>
    </location>
</feature>
<organism evidence="8 9">
    <name type="scientific">Apiospora saccharicola</name>
    <dbReference type="NCBI Taxonomy" id="335842"/>
    <lineage>
        <taxon>Eukaryota</taxon>
        <taxon>Fungi</taxon>
        <taxon>Dikarya</taxon>
        <taxon>Ascomycota</taxon>
        <taxon>Pezizomycotina</taxon>
        <taxon>Sordariomycetes</taxon>
        <taxon>Xylariomycetidae</taxon>
        <taxon>Amphisphaeriales</taxon>
        <taxon>Apiosporaceae</taxon>
        <taxon>Apiospora</taxon>
    </lineage>
</organism>
<dbReference type="EMBL" id="JAQQWM010000004">
    <property type="protein sequence ID" value="KAK8067472.1"/>
    <property type="molecule type" value="Genomic_DNA"/>
</dbReference>
<name>A0ABR1V8E0_9PEZI</name>
<evidence type="ECO:0000259" key="7">
    <source>
        <dbReference type="PROSITE" id="PS51767"/>
    </source>
</evidence>
<gene>
    <name evidence="8" type="ORF">PG996_006584</name>
</gene>
<dbReference type="InterPro" id="IPR034163">
    <property type="entry name" value="Aspergillopepsin-like_cat_dom"/>
</dbReference>
<dbReference type="Gene3D" id="2.40.70.10">
    <property type="entry name" value="Acid Proteases"/>
    <property type="match status" value="2"/>
</dbReference>
<evidence type="ECO:0000256" key="4">
    <source>
        <dbReference type="ARBA" id="ARBA00022801"/>
    </source>
</evidence>
<dbReference type="InterPro" id="IPR001461">
    <property type="entry name" value="Aspartic_peptidase_A1"/>
</dbReference>
<evidence type="ECO:0000313" key="9">
    <source>
        <dbReference type="Proteomes" id="UP001446871"/>
    </source>
</evidence>
<dbReference type="PANTHER" id="PTHR47966">
    <property type="entry name" value="BETA-SITE APP-CLEAVING ENZYME, ISOFORM A-RELATED"/>
    <property type="match status" value="1"/>
</dbReference>
<dbReference type="InterPro" id="IPR021109">
    <property type="entry name" value="Peptidase_aspartic_dom_sf"/>
</dbReference>
<evidence type="ECO:0000256" key="1">
    <source>
        <dbReference type="ARBA" id="ARBA00007447"/>
    </source>
</evidence>
<evidence type="ECO:0000256" key="2">
    <source>
        <dbReference type="ARBA" id="ARBA00022670"/>
    </source>
</evidence>
<dbReference type="PROSITE" id="PS51767">
    <property type="entry name" value="PEPTIDASE_A1"/>
    <property type="match status" value="1"/>
</dbReference>
<evidence type="ECO:0000256" key="6">
    <source>
        <dbReference type="SAM" id="SignalP"/>
    </source>
</evidence>
<reference evidence="8 9" key="1">
    <citation type="submission" date="2023-01" db="EMBL/GenBank/DDBJ databases">
        <title>Analysis of 21 Apiospora genomes using comparative genomics revels a genus with tremendous synthesis potential of carbohydrate active enzymes and secondary metabolites.</title>
        <authorList>
            <person name="Sorensen T."/>
        </authorList>
    </citation>
    <scope>NUCLEOTIDE SEQUENCE [LARGE SCALE GENOMIC DNA]</scope>
    <source>
        <strain evidence="8 9">CBS 83171</strain>
    </source>
</reference>
<keyword evidence="9" id="KW-1185">Reference proteome</keyword>
<feature type="compositionally biased region" description="Low complexity" evidence="5">
    <location>
        <begin position="441"/>
        <end position="466"/>
    </location>
</feature>
<dbReference type="InterPro" id="IPR033121">
    <property type="entry name" value="PEPTIDASE_A1"/>
</dbReference>
<evidence type="ECO:0000256" key="5">
    <source>
        <dbReference type="SAM" id="MobiDB-lite"/>
    </source>
</evidence>
<proteinExistence type="inferred from homology"/>
<keyword evidence="2" id="KW-0645">Protease</keyword>
<dbReference type="SUPFAM" id="SSF50630">
    <property type="entry name" value="Acid proteases"/>
    <property type="match status" value="1"/>
</dbReference>
<keyword evidence="6" id="KW-0732">Signal</keyword>
<dbReference type="Proteomes" id="UP001446871">
    <property type="component" value="Unassembled WGS sequence"/>
</dbReference>
<dbReference type="PANTHER" id="PTHR47966:SF2">
    <property type="entry name" value="ASPERGILLOPEPSIN-1-RELATED"/>
    <property type="match status" value="1"/>
</dbReference>